<proteinExistence type="predicted"/>
<organism evidence="2">
    <name type="scientific">uncultured Solirubrobacterales bacterium</name>
    <dbReference type="NCBI Taxonomy" id="768556"/>
    <lineage>
        <taxon>Bacteria</taxon>
        <taxon>Bacillati</taxon>
        <taxon>Actinomycetota</taxon>
        <taxon>Thermoleophilia</taxon>
        <taxon>Solirubrobacterales</taxon>
        <taxon>environmental samples</taxon>
    </lineage>
</organism>
<feature type="non-terminal residue" evidence="2">
    <location>
        <position position="103"/>
    </location>
</feature>
<reference evidence="2" key="1">
    <citation type="submission" date="2020-02" db="EMBL/GenBank/DDBJ databases">
        <authorList>
            <person name="Meier V. D."/>
        </authorList>
    </citation>
    <scope>NUCLEOTIDE SEQUENCE</scope>
    <source>
        <strain evidence="2">AVDCRST_MAG17</strain>
    </source>
</reference>
<evidence type="ECO:0000313" key="2">
    <source>
        <dbReference type="EMBL" id="CAA9480258.1"/>
    </source>
</evidence>
<feature type="non-terminal residue" evidence="2">
    <location>
        <position position="1"/>
    </location>
</feature>
<evidence type="ECO:0000256" key="1">
    <source>
        <dbReference type="SAM" id="MobiDB-lite"/>
    </source>
</evidence>
<feature type="compositionally biased region" description="Polar residues" evidence="1">
    <location>
        <begin position="1"/>
        <end position="19"/>
    </location>
</feature>
<accession>A0A6J4RS56</accession>
<dbReference type="AlphaFoldDB" id="A0A6J4RS56"/>
<protein>
    <submittedName>
        <fullName evidence="2">Uncharacterized protein</fullName>
    </submittedName>
</protein>
<sequence length="103" mass="11521">WSSSRTWKAGTSSSITRSPTGRGCFPRRWSAASTATSSRRRSWSASRGSNVRHASRTCRSLMRRPSLPRAAFARSSPTRSRFVTRKRLSGSCPLHRLAEGHRC</sequence>
<feature type="compositionally biased region" description="Low complexity" evidence="1">
    <location>
        <begin position="27"/>
        <end position="47"/>
    </location>
</feature>
<gene>
    <name evidence="2" type="ORF">AVDCRST_MAG17-113</name>
</gene>
<dbReference type="EMBL" id="CADCVV010000007">
    <property type="protein sequence ID" value="CAA9480258.1"/>
    <property type="molecule type" value="Genomic_DNA"/>
</dbReference>
<name>A0A6J4RS56_9ACTN</name>
<feature type="region of interest" description="Disordered" evidence="1">
    <location>
        <begin position="1"/>
        <end position="56"/>
    </location>
</feature>